<sequence length="100" mass="11370">MLTALSPATEELGLYSIILFLLDHPMCSDDFTVQRTKLCRSELPANEDRISTFTRSKSINIERYVTNYLTDVLTDVSLERQTPASSGHRFTATTHTQRCK</sequence>
<name>A0A4C1W550_EUMVA</name>
<gene>
    <name evidence="1" type="ORF">EVAR_28993_1</name>
</gene>
<proteinExistence type="predicted"/>
<evidence type="ECO:0000313" key="2">
    <source>
        <dbReference type="Proteomes" id="UP000299102"/>
    </source>
</evidence>
<dbReference type="EMBL" id="BGZK01000467">
    <property type="protein sequence ID" value="GBP45245.1"/>
    <property type="molecule type" value="Genomic_DNA"/>
</dbReference>
<organism evidence="1 2">
    <name type="scientific">Eumeta variegata</name>
    <name type="common">Bagworm moth</name>
    <name type="synonym">Eumeta japonica</name>
    <dbReference type="NCBI Taxonomy" id="151549"/>
    <lineage>
        <taxon>Eukaryota</taxon>
        <taxon>Metazoa</taxon>
        <taxon>Ecdysozoa</taxon>
        <taxon>Arthropoda</taxon>
        <taxon>Hexapoda</taxon>
        <taxon>Insecta</taxon>
        <taxon>Pterygota</taxon>
        <taxon>Neoptera</taxon>
        <taxon>Endopterygota</taxon>
        <taxon>Lepidoptera</taxon>
        <taxon>Glossata</taxon>
        <taxon>Ditrysia</taxon>
        <taxon>Tineoidea</taxon>
        <taxon>Psychidae</taxon>
        <taxon>Oiketicinae</taxon>
        <taxon>Eumeta</taxon>
    </lineage>
</organism>
<evidence type="ECO:0000313" key="1">
    <source>
        <dbReference type="EMBL" id="GBP45245.1"/>
    </source>
</evidence>
<comment type="caution">
    <text evidence="1">The sequence shown here is derived from an EMBL/GenBank/DDBJ whole genome shotgun (WGS) entry which is preliminary data.</text>
</comment>
<dbReference type="AlphaFoldDB" id="A0A4C1W550"/>
<protein>
    <submittedName>
        <fullName evidence="1">Uncharacterized protein</fullName>
    </submittedName>
</protein>
<reference evidence="1 2" key="1">
    <citation type="journal article" date="2019" name="Commun. Biol.">
        <title>The bagworm genome reveals a unique fibroin gene that provides high tensile strength.</title>
        <authorList>
            <person name="Kono N."/>
            <person name="Nakamura H."/>
            <person name="Ohtoshi R."/>
            <person name="Tomita M."/>
            <person name="Numata K."/>
            <person name="Arakawa K."/>
        </authorList>
    </citation>
    <scope>NUCLEOTIDE SEQUENCE [LARGE SCALE GENOMIC DNA]</scope>
</reference>
<keyword evidence="2" id="KW-1185">Reference proteome</keyword>
<dbReference type="Proteomes" id="UP000299102">
    <property type="component" value="Unassembled WGS sequence"/>
</dbReference>
<accession>A0A4C1W550</accession>